<dbReference type="Bgee" id="ENSOANG00000013688">
    <property type="expression patterns" value="Expressed in testis and 5 other cell types or tissues"/>
</dbReference>
<dbReference type="EC" id="2.8.2.-" evidence="5"/>
<dbReference type="FunFam" id="3.40.50.300:FF:000433">
    <property type="entry name" value="Estrogen sulfotransferase"/>
    <property type="match status" value="1"/>
</dbReference>
<dbReference type="InterPro" id="IPR000863">
    <property type="entry name" value="Sulfotransferase_dom"/>
</dbReference>
<dbReference type="PANTHER" id="PTHR11783">
    <property type="entry name" value="SULFOTRANSFERASE SULT"/>
    <property type="match status" value="1"/>
</dbReference>
<evidence type="ECO:0000313" key="7">
    <source>
        <dbReference type="Ensembl" id="ENSOANP00000030322.2"/>
    </source>
</evidence>
<reference evidence="7" key="2">
    <citation type="submission" date="2025-08" db="UniProtKB">
        <authorList>
            <consortium name="Ensembl"/>
        </authorList>
    </citation>
    <scope>IDENTIFICATION</scope>
    <source>
        <strain evidence="7">Glennie</strain>
    </source>
</reference>
<dbReference type="RefSeq" id="XP_007667398.1">
    <property type="nucleotide sequence ID" value="XM_007669208.4"/>
</dbReference>
<dbReference type="FunCoup" id="K7E9W5">
    <property type="interactions" value="95"/>
</dbReference>
<evidence type="ECO:0000256" key="3">
    <source>
        <dbReference type="ARBA" id="ARBA00022490"/>
    </source>
</evidence>
<accession>K7E9W5</accession>
<evidence type="ECO:0000256" key="2">
    <source>
        <dbReference type="ARBA" id="ARBA00005771"/>
    </source>
</evidence>
<dbReference type="AlphaFoldDB" id="K7E9W5"/>
<comment type="subcellular location">
    <subcellularLocation>
        <location evidence="1">Cytoplasm</location>
    </subcellularLocation>
</comment>
<reference evidence="7 8" key="1">
    <citation type="journal article" date="2008" name="Nature">
        <title>Genome analysis of the platypus reveals unique signatures of evolution.</title>
        <authorList>
            <person name="Warren W.C."/>
            <person name="Hillier L.W."/>
            <person name="Marshall Graves J.A."/>
            <person name="Birney E."/>
            <person name="Ponting C.P."/>
            <person name="Grutzner F."/>
            <person name="Belov K."/>
            <person name="Miller W."/>
            <person name="Clarke L."/>
            <person name="Chinwalla A.T."/>
            <person name="Yang S.P."/>
            <person name="Heger A."/>
            <person name="Locke D.P."/>
            <person name="Miethke P."/>
            <person name="Waters P.D."/>
            <person name="Veyrunes F."/>
            <person name="Fulton L."/>
            <person name="Fulton B."/>
            <person name="Graves T."/>
            <person name="Wallis J."/>
            <person name="Puente X.S."/>
            <person name="Lopez-Otin C."/>
            <person name="Ordonez G.R."/>
            <person name="Eichler E.E."/>
            <person name="Chen L."/>
            <person name="Cheng Z."/>
            <person name="Deakin J.E."/>
            <person name="Alsop A."/>
            <person name="Thompson K."/>
            <person name="Kirby P."/>
            <person name="Papenfuss A.T."/>
            <person name="Wakefield M.J."/>
            <person name="Olender T."/>
            <person name="Lancet D."/>
            <person name="Huttley G.A."/>
            <person name="Smit A.F."/>
            <person name="Pask A."/>
            <person name="Temple-Smith P."/>
            <person name="Batzer M.A."/>
            <person name="Walker J.A."/>
            <person name="Konkel M.K."/>
            <person name="Harris R.S."/>
            <person name="Whittington C.M."/>
            <person name="Wong E.S."/>
            <person name="Gemmell N.J."/>
            <person name="Buschiazzo E."/>
            <person name="Vargas Jentzsch I.M."/>
            <person name="Merkel A."/>
            <person name="Schmitz J."/>
            <person name="Zemann A."/>
            <person name="Churakov G."/>
            <person name="Kriegs J.O."/>
            <person name="Brosius J."/>
            <person name="Murchison E.P."/>
            <person name="Sachidanandam R."/>
            <person name="Smith C."/>
            <person name="Hannon G.J."/>
            <person name="Tsend-Ayush E."/>
            <person name="McMillan D."/>
            <person name="Attenborough R."/>
            <person name="Rens W."/>
            <person name="Ferguson-Smith M."/>
            <person name="Lefevre C.M."/>
            <person name="Sharp J.A."/>
            <person name="Nicholas K.R."/>
            <person name="Ray D.A."/>
            <person name="Kube M."/>
            <person name="Reinhardt R."/>
            <person name="Pringle T.H."/>
            <person name="Taylor J."/>
            <person name="Jones R.C."/>
            <person name="Nixon B."/>
            <person name="Dacheux J.L."/>
            <person name="Niwa H."/>
            <person name="Sekita Y."/>
            <person name="Huang X."/>
            <person name="Stark A."/>
            <person name="Kheradpour P."/>
            <person name="Kellis M."/>
            <person name="Flicek P."/>
            <person name="Chen Y."/>
            <person name="Webber C."/>
            <person name="Hardison R."/>
            <person name="Nelson J."/>
            <person name="Hallsworth-Pepin K."/>
            <person name="Delehaunty K."/>
            <person name="Markovic C."/>
            <person name="Minx P."/>
            <person name="Feng Y."/>
            <person name="Kremitzki C."/>
            <person name="Mitreva M."/>
            <person name="Glasscock J."/>
            <person name="Wylie T."/>
            <person name="Wohldmann P."/>
            <person name="Thiru P."/>
            <person name="Nhan M.N."/>
            <person name="Pohl C.S."/>
            <person name="Smith S.M."/>
            <person name="Hou S."/>
            <person name="Nefedov M."/>
            <person name="de Jong P.J."/>
            <person name="Renfree M.B."/>
            <person name="Mardis E.R."/>
            <person name="Wilson R.K."/>
        </authorList>
    </citation>
    <scope>NUCLEOTIDE SEQUENCE [LARGE SCALE GENOMIC DNA]</scope>
    <source>
        <strain evidence="7 8">Glennie</strain>
    </source>
</reference>
<evidence type="ECO:0000259" key="6">
    <source>
        <dbReference type="Pfam" id="PF00685"/>
    </source>
</evidence>
<dbReference type="OMA" id="VIKVIQF"/>
<dbReference type="CTD" id="6783"/>
<dbReference type="GeneTree" id="ENSGT00940000162879"/>
<protein>
    <recommendedName>
        <fullName evidence="5">Sulfotransferase</fullName>
        <ecNumber evidence="5">2.8.2.-</ecNumber>
    </recommendedName>
</protein>
<evidence type="ECO:0000256" key="5">
    <source>
        <dbReference type="RuleBase" id="RU361155"/>
    </source>
</evidence>
<name>K7E9W5_ORNAN</name>
<dbReference type="KEGG" id="oaa:100081825"/>
<dbReference type="Pfam" id="PF00685">
    <property type="entry name" value="Sulfotransfer_1"/>
    <property type="match status" value="1"/>
</dbReference>
<dbReference type="RefSeq" id="XP_028929298.1">
    <property type="nucleotide sequence ID" value="XM_029073465.2"/>
</dbReference>
<dbReference type="RefSeq" id="XP_007667397.1">
    <property type="nucleotide sequence ID" value="XM_007669207.4"/>
</dbReference>
<dbReference type="GO" id="GO:0004062">
    <property type="term" value="F:aryl sulfotransferase activity"/>
    <property type="evidence" value="ECO:0000318"/>
    <property type="project" value="GO_Central"/>
</dbReference>
<dbReference type="InParanoid" id="K7E9W5"/>
<dbReference type="GO" id="GO:0051923">
    <property type="term" value="P:sulfation"/>
    <property type="evidence" value="ECO:0000318"/>
    <property type="project" value="GO_Central"/>
</dbReference>
<keyword evidence="3" id="KW-0963">Cytoplasm</keyword>
<gene>
    <name evidence="7" type="primary">SULT1E1</name>
</gene>
<organism evidence="7 8">
    <name type="scientific">Ornithorhynchus anatinus</name>
    <name type="common">Duckbill platypus</name>
    <dbReference type="NCBI Taxonomy" id="9258"/>
    <lineage>
        <taxon>Eukaryota</taxon>
        <taxon>Metazoa</taxon>
        <taxon>Chordata</taxon>
        <taxon>Craniata</taxon>
        <taxon>Vertebrata</taxon>
        <taxon>Euteleostomi</taxon>
        <taxon>Mammalia</taxon>
        <taxon>Monotremata</taxon>
        <taxon>Ornithorhynchidae</taxon>
        <taxon>Ornithorhynchus</taxon>
    </lineage>
</organism>
<keyword evidence="8" id="KW-1185">Reference proteome</keyword>
<dbReference type="Proteomes" id="UP000002279">
    <property type="component" value="Chromosome 10"/>
</dbReference>
<keyword evidence="4 5" id="KW-0808">Transferase</keyword>
<dbReference type="STRING" id="9258.ENSOANP00000030322"/>
<dbReference type="OrthoDB" id="205623at2759"/>
<dbReference type="Gene3D" id="3.40.50.300">
    <property type="entry name" value="P-loop containing nucleotide triphosphate hydrolases"/>
    <property type="match status" value="1"/>
</dbReference>
<reference evidence="7" key="3">
    <citation type="submission" date="2025-09" db="UniProtKB">
        <authorList>
            <consortium name="Ensembl"/>
        </authorList>
    </citation>
    <scope>IDENTIFICATION</scope>
    <source>
        <strain evidence="7">Glennie</strain>
    </source>
</reference>
<dbReference type="GeneID" id="100081825"/>
<dbReference type="eggNOG" id="KOG1584">
    <property type="taxonomic scope" value="Eukaryota"/>
</dbReference>
<feature type="domain" description="Sulfotransferase" evidence="6">
    <location>
        <begin position="37"/>
        <end position="286"/>
    </location>
</feature>
<dbReference type="Ensembl" id="ENSOANT00000039561.2">
    <property type="protein sequence ID" value="ENSOANP00000030322.2"/>
    <property type="gene ID" value="ENSOANG00000013688.4"/>
</dbReference>
<proteinExistence type="inferred from homology"/>
<evidence type="ECO:0000313" key="8">
    <source>
        <dbReference type="Proteomes" id="UP000002279"/>
    </source>
</evidence>
<evidence type="ECO:0000256" key="1">
    <source>
        <dbReference type="ARBA" id="ARBA00004496"/>
    </source>
</evidence>
<sequence length="301" mass="35618">MESTSSEITELKEIHGIPIYASFWENWERVETFQARPDDVVIVTYPKSGTTWISEVVDFIYNDGDVEKCKRDVIFNRVPYLEVKSPDMNEGVQQLIEMPSPRLVKTHLPVQLLPVSFWEKKCKMIYLARNVKDVIVSFYYFHLMADGHPPPGTFTEFTETFMKNKVPYGSWFDHVKDWWEKRNDQNLLYLFYEDLQEDPMREVLKVSQFLGKSLSQEQLERILKHTSFKVMKKNPSTNYSTLPENSMNHDVSPFMRKGISGDWKNHFTVALNERFNEHYRQKMEGSLLKFRTDFQTEPAKI</sequence>
<dbReference type="SUPFAM" id="SSF52540">
    <property type="entry name" value="P-loop containing nucleoside triphosphate hydrolases"/>
    <property type="match status" value="1"/>
</dbReference>
<dbReference type="GO" id="GO:0005737">
    <property type="term" value="C:cytoplasm"/>
    <property type="evidence" value="ECO:0000318"/>
    <property type="project" value="GO_Central"/>
</dbReference>
<dbReference type="GO" id="GO:0000103">
    <property type="term" value="P:sulfate assimilation"/>
    <property type="evidence" value="ECO:0007669"/>
    <property type="project" value="Ensembl"/>
</dbReference>
<comment type="similarity">
    <text evidence="2 5">Belongs to the sulfotransferase 1 family.</text>
</comment>
<evidence type="ECO:0000256" key="4">
    <source>
        <dbReference type="ARBA" id="ARBA00022679"/>
    </source>
</evidence>
<dbReference type="InterPro" id="IPR027417">
    <property type="entry name" value="P-loop_NTPase"/>
</dbReference>